<organism evidence="2 3">
    <name type="scientific">Streptomyces sudanensis</name>
    <dbReference type="NCBI Taxonomy" id="436397"/>
    <lineage>
        <taxon>Bacteria</taxon>
        <taxon>Bacillati</taxon>
        <taxon>Actinomycetota</taxon>
        <taxon>Actinomycetes</taxon>
        <taxon>Kitasatosporales</taxon>
        <taxon>Streptomycetaceae</taxon>
        <taxon>Streptomyces</taxon>
    </lineage>
</organism>
<evidence type="ECO:0000256" key="1">
    <source>
        <dbReference type="SAM" id="MobiDB-lite"/>
    </source>
</evidence>
<feature type="compositionally biased region" description="Basic and acidic residues" evidence="1">
    <location>
        <begin position="85"/>
        <end position="95"/>
    </location>
</feature>
<proteinExistence type="predicted"/>
<gene>
    <name evidence="2" type="ORF">MW084_07140</name>
</gene>
<reference evidence="2" key="1">
    <citation type="submission" date="2022-04" db="EMBL/GenBank/DDBJ databases">
        <title>Systematic whole-genome sequencing reveals an unexpected diversity among actinomycetoma pathogens and provides insights into their antibacterial susceptibilities.</title>
        <authorList>
            <person name="Watson A.K."/>
            <person name="Kepplinger B."/>
            <person name="Bakhiet S.M."/>
            <person name="Mhmoud N.A."/>
            <person name="Chapman J."/>
            <person name="Allenby N."/>
            <person name="Mickiewicz K."/>
            <person name="Goodfellow M."/>
            <person name="Fahal A.H."/>
            <person name="Errington J."/>
        </authorList>
    </citation>
    <scope>NUCLEOTIDE SEQUENCE</scope>
    <source>
        <strain evidence="2">SD 504</strain>
    </source>
</reference>
<evidence type="ECO:0000313" key="3">
    <source>
        <dbReference type="Proteomes" id="UP001056383"/>
    </source>
</evidence>
<dbReference type="RefSeq" id="WP_275563520.1">
    <property type="nucleotide sequence ID" value="NZ_CP095474.1"/>
</dbReference>
<protein>
    <submittedName>
        <fullName evidence="2">Uncharacterized protein</fullName>
    </submittedName>
</protein>
<accession>A0ABY4T9X0</accession>
<sequence length="95" mass="10531">MVRDIRGLSLTPGFATVFVPCTPPRSELPAHALVVDATTIGITRAKGDELRQILVDFAYQLARHAYRAGECREPRSFPESLPRLPEGRVLDESLD</sequence>
<evidence type="ECO:0000313" key="2">
    <source>
        <dbReference type="EMBL" id="URN15769.1"/>
    </source>
</evidence>
<feature type="region of interest" description="Disordered" evidence="1">
    <location>
        <begin position="74"/>
        <end position="95"/>
    </location>
</feature>
<name>A0ABY4T9X0_9ACTN</name>
<dbReference type="EMBL" id="CP095474">
    <property type="protein sequence ID" value="URN15769.1"/>
    <property type="molecule type" value="Genomic_DNA"/>
</dbReference>
<keyword evidence="3" id="KW-1185">Reference proteome</keyword>
<dbReference type="Proteomes" id="UP001056383">
    <property type="component" value="Chromosome"/>
</dbReference>